<dbReference type="AlphaFoldDB" id="A0A1H3EYU9"/>
<dbReference type="OrthoDB" id="9855629at2"/>
<evidence type="ECO:0000313" key="2">
    <source>
        <dbReference type="Proteomes" id="UP000199595"/>
    </source>
</evidence>
<name>A0A1H3EYU9_9FLAO</name>
<evidence type="ECO:0000313" key="1">
    <source>
        <dbReference type="EMBL" id="SDX83921.1"/>
    </source>
</evidence>
<keyword evidence="2" id="KW-1185">Reference proteome</keyword>
<organism evidence="1 2">
    <name type="scientific">Lutibacter oricola</name>
    <dbReference type="NCBI Taxonomy" id="762486"/>
    <lineage>
        <taxon>Bacteria</taxon>
        <taxon>Pseudomonadati</taxon>
        <taxon>Bacteroidota</taxon>
        <taxon>Flavobacteriia</taxon>
        <taxon>Flavobacteriales</taxon>
        <taxon>Flavobacteriaceae</taxon>
        <taxon>Lutibacter</taxon>
    </lineage>
</organism>
<dbReference type="Proteomes" id="UP000199595">
    <property type="component" value="Unassembled WGS sequence"/>
</dbReference>
<sequence>MYTIDYSYLNGVIRVKLTGNITVDEAVELTKEFNLKQKANKAYVLTDVRKAIYNWTAKDIEGLYSKLAKYYDKDRVTYEAVLIEDPEKFALTTLYHEERENENHISKIFYSEAVAIEWLLTFK</sequence>
<dbReference type="STRING" id="762486.SAMN05444411_11066"/>
<reference evidence="1 2" key="1">
    <citation type="submission" date="2016-10" db="EMBL/GenBank/DDBJ databases">
        <authorList>
            <person name="de Groot N.N."/>
        </authorList>
    </citation>
    <scope>NUCLEOTIDE SEQUENCE [LARGE SCALE GENOMIC DNA]</scope>
    <source>
        <strain evidence="1 2">DSM 24956</strain>
    </source>
</reference>
<evidence type="ECO:0008006" key="3">
    <source>
        <dbReference type="Google" id="ProtNLM"/>
    </source>
</evidence>
<accession>A0A1H3EYU9</accession>
<dbReference type="EMBL" id="FNNJ01000010">
    <property type="protein sequence ID" value="SDX83921.1"/>
    <property type="molecule type" value="Genomic_DNA"/>
</dbReference>
<gene>
    <name evidence="1" type="ORF">SAMN05444411_11066</name>
</gene>
<proteinExistence type="predicted"/>
<protein>
    <recommendedName>
        <fullName evidence="3">SpoIIAA-like</fullName>
    </recommendedName>
</protein>
<dbReference type="RefSeq" id="WP_090125238.1">
    <property type="nucleotide sequence ID" value="NZ_FNNJ01000010.1"/>
</dbReference>